<name>A0A0E9USG9_ANGAN</name>
<dbReference type="EMBL" id="GBXM01040402">
    <property type="protein sequence ID" value="JAH68175.1"/>
    <property type="molecule type" value="Transcribed_RNA"/>
</dbReference>
<dbReference type="EMBL" id="GBXM01039835">
    <property type="protein sequence ID" value="JAH68742.1"/>
    <property type="molecule type" value="Transcribed_RNA"/>
</dbReference>
<reference evidence="1" key="2">
    <citation type="journal article" date="2015" name="Fish Shellfish Immunol.">
        <title>Early steps in the European eel (Anguilla anguilla)-Vibrio vulnificus interaction in the gills: Role of the RtxA13 toxin.</title>
        <authorList>
            <person name="Callol A."/>
            <person name="Pajuelo D."/>
            <person name="Ebbesson L."/>
            <person name="Teles M."/>
            <person name="MacKenzie S."/>
            <person name="Amaro C."/>
        </authorList>
    </citation>
    <scope>NUCLEOTIDE SEQUENCE</scope>
</reference>
<accession>A0A0E9USG9</accession>
<protein>
    <submittedName>
        <fullName evidence="1">Uncharacterized protein</fullName>
    </submittedName>
</protein>
<sequence length="38" mass="4202">MPATVKATGLYKLLFVSQTLFIAHKPRLGQSKTILNSQ</sequence>
<dbReference type="AlphaFoldDB" id="A0A0E9USG9"/>
<organism evidence="1">
    <name type="scientific">Anguilla anguilla</name>
    <name type="common">European freshwater eel</name>
    <name type="synonym">Muraena anguilla</name>
    <dbReference type="NCBI Taxonomy" id="7936"/>
    <lineage>
        <taxon>Eukaryota</taxon>
        <taxon>Metazoa</taxon>
        <taxon>Chordata</taxon>
        <taxon>Craniata</taxon>
        <taxon>Vertebrata</taxon>
        <taxon>Euteleostomi</taxon>
        <taxon>Actinopterygii</taxon>
        <taxon>Neopterygii</taxon>
        <taxon>Teleostei</taxon>
        <taxon>Anguilliformes</taxon>
        <taxon>Anguillidae</taxon>
        <taxon>Anguilla</taxon>
    </lineage>
</organism>
<proteinExistence type="predicted"/>
<reference evidence="1" key="1">
    <citation type="submission" date="2014-11" db="EMBL/GenBank/DDBJ databases">
        <authorList>
            <person name="Amaro Gonzalez C."/>
        </authorList>
    </citation>
    <scope>NUCLEOTIDE SEQUENCE</scope>
</reference>
<evidence type="ECO:0000313" key="1">
    <source>
        <dbReference type="EMBL" id="JAH68742.1"/>
    </source>
</evidence>